<gene>
    <name evidence="2" type="ORF">H257_13018</name>
</gene>
<dbReference type="OrthoDB" id="101089at2759"/>
<protein>
    <submittedName>
        <fullName evidence="2">Uncharacterized protein</fullName>
    </submittedName>
</protein>
<feature type="region of interest" description="Disordered" evidence="1">
    <location>
        <begin position="292"/>
        <end position="311"/>
    </location>
</feature>
<dbReference type="RefSeq" id="XP_009838732.1">
    <property type="nucleotide sequence ID" value="XM_009840430.1"/>
</dbReference>
<dbReference type="EMBL" id="KI913157">
    <property type="protein sequence ID" value="ETV71883.1"/>
    <property type="molecule type" value="Genomic_DNA"/>
</dbReference>
<reference evidence="2" key="1">
    <citation type="submission" date="2013-12" db="EMBL/GenBank/DDBJ databases">
        <title>The Genome Sequence of Aphanomyces astaci APO3.</title>
        <authorList>
            <consortium name="The Broad Institute Genomics Platform"/>
            <person name="Russ C."/>
            <person name="Tyler B."/>
            <person name="van West P."/>
            <person name="Dieguez-Uribeondo J."/>
            <person name="Young S.K."/>
            <person name="Zeng Q."/>
            <person name="Gargeya S."/>
            <person name="Fitzgerald M."/>
            <person name="Abouelleil A."/>
            <person name="Alvarado L."/>
            <person name="Chapman S.B."/>
            <person name="Gainer-Dewar J."/>
            <person name="Goldberg J."/>
            <person name="Griggs A."/>
            <person name="Gujja S."/>
            <person name="Hansen M."/>
            <person name="Howarth C."/>
            <person name="Imamovic A."/>
            <person name="Ireland A."/>
            <person name="Larimer J."/>
            <person name="McCowan C."/>
            <person name="Murphy C."/>
            <person name="Pearson M."/>
            <person name="Poon T.W."/>
            <person name="Priest M."/>
            <person name="Roberts A."/>
            <person name="Saif S."/>
            <person name="Shea T."/>
            <person name="Sykes S."/>
            <person name="Wortman J."/>
            <person name="Nusbaum C."/>
            <person name="Birren B."/>
        </authorList>
    </citation>
    <scope>NUCLEOTIDE SEQUENCE [LARGE SCALE GENOMIC DNA]</scope>
    <source>
        <strain evidence="2">APO3</strain>
    </source>
</reference>
<dbReference type="GeneID" id="20815014"/>
<name>W4FYX7_APHAT</name>
<evidence type="ECO:0000313" key="2">
    <source>
        <dbReference type="EMBL" id="ETV71883.1"/>
    </source>
</evidence>
<organism evidence="2">
    <name type="scientific">Aphanomyces astaci</name>
    <name type="common">Crayfish plague agent</name>
    <dbReference type="NCBI Taxonomy" id="112090"/>
    <lineage>
        <taxon>Eukaryota</taxon>
        <taxon>Sar</taxon>
        <taxon>Stramenopiles</taxon>
        <taxon>Oomycota</taxon>
        <taxon>Saprolegniomycetes</taxon>
        <taxon>Saprolegniales</taxon>
        <taxon>Verrucalvaceae</taxon>
        <taxon>Aphanomyces</taxon>
    </lineage>
</organism>
<feature type="region of interest" description="Disordered" evidence="1">
    <location>
        <begin position="1"/>
        <end position="21"/>
    </location>
</feature>
<proteinExistence type="predicted"/>
<dbReference type="VEuPathDB" id="FungiDB:H257_13018"/>
<feature type="compositionally biased region" description="Basic and acidic residues" evidence="1">
    <location>
        <begin position="1"/>
        <end position="14"/>
    </location>
</feature>
<dbReference type="AlphaFoldDB" id="W4FYX7"/>
<evidence type="ECO:0000256" key="1">
    <source>
        <dbReference type="SAM" id="MobiDB-lite"/>
    </source>
</evidence>
<accession>W4FYX7</accession>
<sequence>MRECTNERLGERPTWRNTKRPQYTPGVAAHVPPLGRAKLNFDRVEIIKRLDLGGKHIPRSVIGWSKTAVRPRLSPLSIFMLTCQQTIPKDWVLSVSANAFHSSSSSVDAIDACEKVRREVHDDRPGKDWCFDFPPLFQLQLELALCQGTEDEWNAFADTDGQVVGSNLLEWFADTGDIHMIEFAATPHGKYIGALARCTSFAKPHVARWLAAHNAATNSQGTRICPDLSYGPYADTPGSVLPPGVPTFDEFRTIKIEVGVTQPWGVARGQLDHKALSTWAVMPGVDTYFTGASGSAPNRSHQDPIGRPSRPWYSARGGAAMGVPAALPVGVPEDFDCGFTPCFGLDHALRDQVILM</sequence>